<keyword evidence="2" id="KW-1185">Reference proteome</keyword>
<protein>
    <submittedName>
        <fullName evidence="1">Uncharacterized protein</fullName>
    </submittedName>
</protein>
<dbReference type="Proteomes" id="UP000317593">
    <property type="component" value="Unassembled WGS sequence"/>
</dbReference>
<dbReference type="RefSeq" id="WP_142713619.1">
    <property type="nucleotide sequence ID" value="NZ_FXTH01000004.1"/>
</dbReference>
<evidence type="ECO:0000313" key="1">
    <source>
        <dbReference type="EMBL" id="SMO51454.1"/>
    </source>
</evidence>
<reference evidence="1 2" key="1">
    <citation type="submission" date="2017-05" db="EMBL/GenBank/DDBJ databases">
        <authorList>
            <person name="Varghese N."/>
            <person name="Submissions S."/>
        </authorList>
    </citation>
    <scope>NUCLEOTIDE SEQUENCE [LARGE SCALE GENOMIC DNA]</scope>
    <source>
        <strain evidence="1 2">DSM 21194</strain>
    </source>
</reference>
<accession>A0A521BW91</accession>
<organism evidence="1 2">
    <name type="scientific">Fodinibius sediminis</name>
    <dbReference type="NCBI Taxonomy" id="1214077"/>
    <lineage>
        <taxon>Bacteria</taxon>
        <taxon>Pseudomonadati</taxon>
        <taxon>Balneolota</taxon>
        <taxon>Balneolia</taxon>
        <taxon>Balneolales</taxon>
        <taxon>Balneolaceae</taxon>
        <taxon>Fodinibius</taxon>
    </lineage>
</organism>
<proteinExistence type="predicted"/>
<evidence type="ECO:0000313" key="2">
    <source>
        <dbReference type="Proteomes" id="UP000317593"/>
    </source>
</evidence>
<gene>
    <name evidence="1" type="ORF">SAMN06265218_10498</name>
</gene>
<sequence length="62" mass="6879">MGYKNLMKTCNIENLTETEIRKINGGKKDGTLADEIGYFLGSIWGSIVTSHRARARGQLLAH</sequence>
<dbReference type="EMBL" id="FXTH01000004">
    <property type="protein sequence ID" value="SMO51454.1"/>
    <property type="molecule type" value="Genomic_DNA"/>
</dbReference>
<name>A0A521BW91_9BACT</name>
<dbReference type="AlphaFoldDB" id="A0A521BW91"/>